<gene>
    <name evidence="2" type="ORF">WR25_10550</name>
</gene>
<dbReference type="Proteomes" id="UP000218231">
    <property type="component" value="Unassembled WGS sequence"/>
</dbReference>
<dbReference type="AlphaFoldDB" id="A0A2A2JT57"/>
<feature type="chain" id="PRO_5012403774" evidence="1">
    <location>
        <begin position="30"/>
        <end position="281"/>
    </location>
</feature>
<organism evidence="2 3">
    <name type="scientific">Diploscapter pachys</name>
    <dbReference type="NCBI Taxonomy" id="2018661"/>
    <lineage>
        <taxon>Eukaryota</taxon>
        <taxon>Metazoa</taxon>
        <taxon>Ecdysozoa</taxon>
        <taxon>Nematoda</taxon>
        <taxon>Chromadorea</taxon>
        <taxon>Rhabditida</taxon>
        <taxon>Rhabditina</taxon>
        <taxon>Rhabditomorpha</taxon>
        <taxon>Rhabditoidea</taxon>
        <taxon>Rhabditidae</taxon>
        <taxon>Diploscapter</taxon>
    </lineage>
</organism>
<dbReference type="EMBL" id="LIAE01010233">
    <property type="protein sequence ID" value="PAV64914.1"/>
    <property type="molecule type" value="Genomic_DNA"/>
</dbReference>
<dbReference type="STRING" id="2018661.A0A2A2JT57"/>
<accession>A0A2A2JT57</accession>
<proteinExistence type="predicted"/>
<keyword evidence="3" id="KW-1185">Reference proteome</keyword>
<evidence type="ECO:0000256" key="1">
    <source>
        <dbReference type="SAM" id="SignalP"/>
    </source>
</evidence>
<name>A0A2A2JT57_9BILA</name>
<evidence type="ECO:0000313" key="2">
    <source>
        <dbReference type="EMBL" id="PAV64914.1"/>
    </source>
</evidence>
<dbReference type="OrthoDB" id="283575at2759"/>
<protein>
    <submittedName>
        <fullName evidence="2">Uncharacterized protein</fullName>
    </submittedName>
</protein>
<keyword evidence="1" id="KW-0732">Signal</keyword>
<comment type="caution">
    <text evidence="2">The sequence shown here is derived from an EMBL/GenBank/DDBJ whole genome shotgun (WGS) entry which is preliminary data.</text>
</comment>
<evidence type="ECO:0000313" key="3">
    <source>
        <dbReference type="Proteomes" id="UP000218231"/>
    </source>
</evidence>
<sequence length="281" mass="31740">MKISRLRPHTSGPNIILAALLILIEVASSTNPPATLLDEDDTSLHFSNDQNGNAVWVVDDIALPWVGSYEYLSSPKGDKTVLMIVADSSTGKTLAECSLQGHDDDYDHWKRFQWALGPESLQCTVSQTNSSAAIFPKSSVPRSYSIRIQAASGPACMRDLLIQNERPHGCPPRLTRNKFTSNNLLCGCPDGRDHSTEESTDEEPTGMNIFRSPLRGAPAVPSIRVWSYFRRSFVVINWGRKWKIVHRIYRENVFIHDQSLCEPQLQKWRHLRRHSQWNGGF</sequence>
<reference evidence="2 3" key="1">
    <citation type="journal article" date="2017" name="Curr. Biol.">
        <title>Genome architecture and evolution of a unichromosomal asexual nematode.</title>
        <authorList>
            <person name="Fradin H."/>
            <person name="Zegar C."/>
            <person name="Gutwein M."/>
            <person name="Lucas J."/>
            <person name="Kovtun M."/>
            <person name="Corcoran D."/>
            <person name="Baugh L.R."/>
            <person name="Kiontke K."/>
            <person name="Gunsalus K."/>
            <person name="Fitch D.H."/>
            <person name="Piano F."/>
        </authorList>
    </citation>
    <scope>NUCLEOTIDE SEQUENCE [LARGE SCALE GENOMIC DNA]</scope>
    <source>
        <strain evidence="2">PF1309</strain>
    </source>
</reference>
<feature type="signal peptide" evidence="1">
    <location>
        <begin position="1"/>
        <end position="29"/>
    </location>
</feature>